<evidence type="ECO:0000313" key="1">
    <source>
        <dbReference type="EMBL" id="QJA91793.1"/>
    </source>
</evidence>
<dbReference type="AlphaFoldDB" id="A0A6M3LBC9"/>
<protein>
    <submittedName>
        <fullName evidence="1">Uncharacterized protein</fullName>
    </submittedName>
</protein>
<accession>A0A6M3LBC9</accession>
<organism evidence="1">
    <name type="scientific">viral metagenome</name>
    <dbReference type="NCBI Taxonomy" id="1070528"/>
    <lineage>
        <taxon>unclassified sequences</taxon>
        <taxon>metagenomes</taxon>
        <taxon>organismal metagenomes</taxon>
    </lineage>
</organism>
<dbReference type="EMBL" id="MT143013">
    <property type="protein sequence ID" value="QJA91793.1"/>
    <property type="molecule type" value="Genomic_DNA"/>
</dbReference>
<proteinExistence type="predicted"/>
<gene>
    <name evidence="1" type="ORF">MM415B03258_0014</name>
</gene>
<sequence>MKFLYKLLGLAEDDPLNELDKLEKLEQECELNNGLNDGLNNGLNIGLNSKQNGVPENVCANITFSILTTGDLHVNCQWLDIDIAKAYGEMLYKITGGSLIAEIISILVEYARQSPKDANKINNILNCWRRLKEQEENQPLIKPSDVLSLAQFKQNLQNQEGEFEED</sequence>
<name>A0A6M3LBC9_9ZZZZ</name>
<reference evidence="1" key="1">
    <citation type="submission" date="2020-03" db="EMBL/GenBank/DDBJ databases">
        <title>The deep terrestrial virosphere.</title>
        <authorList>
            <person name="Holmfeldt K."/>
            <person name="Nilsson E."/>
            <person name="Simone D."/>
            <person name="Lopez-Fernandez M."/>
            <person name="Wu X."/>
            <person name="de Brujin I."/>
            <person name="Lundin D."/>
            <person name="Andersson A."/>
            <person name="Bertilsson S."/>
            <person name="Dopson M."/>
        </authorList>
    </citation>
    <scope>NUCLEOTIDE SEQUENCE</scope>
    <source>
        <strain evidence="1">MM415B03258</strain>
    </source>
</reference>